<dbReference type="CDD" id="cd05471">
    <property type="entry name" value="pepsin_like"/>
    <property type="match status" value="1"/>
</dbReference>
<dbReference type="Proteomes" id="UP001251528">
    <property type="component" value="Unassembled WGS sequence"/>
</dbReference>
<dbReference type="PANTHER" id="PTHR47966:SF51">
    <property type="entry name" value="BETA-SITE APP-CLEAVING ENZYME, ISOFORM A-RELATED"/>
    <property type="match status" value="1"/>
</dbReference>
<proteinExistence type="inferred from homology"/>
<dbReference type="Gene3D" id="2.40.70.10">
    <property type="entry name" value="Acid Proteases"/>
    <property type="match status" value="2"/>
</dbReference>
<dbReference type="InterPro" id="IPR033121">
    <property type="entry name" value="PEPTIDASE_A1"/>
</dbReference>
<dbReference type="InterPro" id="IPR001461">
    <property type="entry name" value="Aspartic_peptidase_A1"/>
</dbReference>
<dbReference type="GO" id="GO:0006508">
    <property type="term" value="P:proteolysis"/>
    <property type="evidence" value="ECO:0007669"/>
    <property type="project" value="InterPro"/>
</dbReference>
<evidence type="ECO:0000256" key="3">
    <source>
        <dbReference type="SAM" id="SignalP"/>
    </source>
</evidence>
<sequence length="394" mass="42728">MALSKTGFLLLAAKTLAAVANHKESPHEAKGQNGFIQFPLVPIHAEPAAASKSTTKRQLSTGIDDYEYGGRYHETALGVELTIGTPPQKVIIEPDTASSPLWVPGFAPNLNLNASTGVFFHQKDSSSVQDLGKEDEIKYSRDKVVFNMVSDEVSIGGSSIGKMSFGVGNMSHPGTRLGRHVGTMGLLPYKNDTDKNRQADREFILTKLKANKIINSRAFSINLREKGRGALTLGGYDTSKFSGPLERVDLEKNDLNHYIIKMQSLSFSKDHDSNQTTIVDKDSFRIGNMTVGLDSGCPTLVVSMEIAKKFANKLGGAYTRSMLQLGCDLVDNTKAALNFVVTNSTVVSVPLHDFVLSRENNGKTCKMAIQTGSSIPAGKKRRSISAAPLFDKRS</sequence>
<dbReference type="InterPro" id="IPR034164">
    <property type="entry name" value="Pepsin-like_dom"/>
</dbReference>
<comment type="similarity">
    <text evidence="1">Belongs to the peptidase A1 family.</text>
</comment>
<dbReference type="PRINTS" id="PR00792">
    <property type="entry name" value="PEPSIN"/>
</dbReference>
<evidence type="ECO:0000313" key="6">
    <source>
        <dbReference type="Proteomes" id="UP001251528"/>
    </source>
</evidence>
<dbReference type="SUPFAM" id="SSF50630">
    <property type="entry name" value="Acid proteases"/>
    <property type="match status" value="1"/>
</dbReference>
<keyword evidence="3" id="KW-0732">Signal</keyword>
<feature type="signal peptide" evidence="3">
    <location>
        <begin position="1"/>
        <end position="17"/>
    </location>
</feature>
<organism evidence="5 6">
    <name type="scientific">Conoideocrella luteorostrata</name>
    <dbReference type="NCBI Taxonomy" id="1105319"/>
    <lineage>
        <taxon>Eukaryota</taxon>
        <taxon>Fungi</taxon>
        <taxon>Dikarya</taxon>
        <taxon>Ascomycota</taxon>
        <taxon>Pezizomycotina</taxon>
        <taxon>Sordariomycetes</taxon>
        <taxon>Hypocreomycetidae</taxon>
        <taxon>Hypocreales</taxon>
        <taxon>Clavicipitaceae</taxon>
        <taxon>Conoideocrella</taxon>
    </lineage>
</organism>
<dbReference type="EMBL" id="JASWJB010000193">
    <property type="protein sequence ID" value="KAK2593846.1"/>
    <property type="molecule type" value="Genomic_DNA"/>
</dbReference>
<feature type="active site" evidence="2">
    <location>
        <position position="95"/>
    </location>
</feature>
<accession>A0AAJ0FR69</accession>
<gene>
    <name evidence="5" type="ORF">QQS21_008461</name>
</gene>
<comment type="caution">
    <text evidence="5">The sequence shown here is derived from an EMBL/GenBank/DDBJ whole genome shotgun (WGS) entry which is preliminary data.</text>
</comment>
<dbReference type="GO" id="GO:0004190">
    <property type="term" value="F:aspartic-type endopeptidase activity"/>
    <property type="evidence" value="ECO:0007669"/>
    <property type="project" value="InterPro"/>
</dbReference>
<dbReference type="InterPro" id="IPR021109">
    <property type="entry name" value="Peptidase_aspartic_dom_sf"/>
</dbReference>
<protein>
    <recommendedName>
        <fullName evidence="4">Peptidase A1 domain-containing protein</fullName>
    </recommendedName>
</protein>
<evidence type="ECO:0000313" key="5">
    <source>
        <dbReference type="EMBL" id="KAK2593846.1"/>
    </source>
</evidence>
<feature type="active site" evidence="2">
    <location>
        <position position="294"/>
    </location>
</feature>
<feature type="domain" description="Peptidase A1" evidence="4">
    <location>
        <begin position="77"/>
        <end position="394"/>
    </location>
</feature>
<evidence type="ECO:0000259" key="4">
    <source>
        <dbReference type="PROSITE" id="PS51767"/>
    </source>
</evidence>
<name>A0AAJ0FR69_9HYPO</name>
<reference evidence="5" key="1">
    <citation type="submission" date="2023-06" db="EMBL/GenBank/DDBJ databases">
        <title>Conoideocrella luteorostrata (Hypocreales: Clavicipitaceae), a potential biocontrol fungus for elongate hemlock scale in United States Christmas tree production areas.</title>
        <authorList>
            <person name="Barrett H."/>
            <person name="Lovett B."/>
            <person name="Macias A.M."/>
            <person name="Stajich J.E."/>
            <person name="Kasson M.T."/>
        </authorList>
    </citation>
    <scope>NUCLEOTIDE SEQUENCE</scope>
    <source>
        <strain evidence="5">ARSEF 14590</strain>
    </source>
</reference>
<keyword evidence="6" id="KW-1185">Reference proteome</keyword>
<dbReference type="PROSITE" id="PS51767">
    <property type="entry name" value="PEPTIDASE_A1"/>
    <property type="match status" value="1"/>
</dbReference>
<dbReference type="PANTHER" id="PTHR47966">
    <property type="entry name" value="BETA-SITE APP-CLEAVING ENZYME, ISOFORM A-RELATED"/>
    <property type="match status" value="1"/>
</dbReference>
<dbReference type="AlphaFoldDB" id="A0AAJ0FR69"/>
<feature type="chain" id="PRO_5042570992" description="Peptidase A1 domain-containing protein" evidence="3">
    <location>
        <begin position="18"/>
        <end position="394"/>
    </location>
</feature>
<evidence type="ECO:0000256" key="2">
    <source>
        <dbReference type="PIRSR" id="PIRSR601461-1"/>
    </source>
</evidence>
<evidence type="ECO:0000256" key="1">
    <source>
        <dbReference type="ARBA" id="ARBA00007447"/>
    </source>
</evidence>
<dbReference type="Pfam" id="PF00026">
    <property type="entry name" value="Asp"/>
    <property type="match status" value="1"/>
</dbReference>